<evidence type="ECO:0000313" key="1">
    <source>
        <dbReference type="EMBL" id="MDZ5763899.1"/>
    </source>
</evidence>
<dbReference type="PANTHER" id="PTHR34496:SF10">
    <property type="entry name" value="GLCNAC TRANSFERASE"/>
    <property type="match status" value="1"/>
</dbReference>
<dbReference type="InterPro" id="IPR021067">
    <property type="entry name" value="Glycosyltransferase"/>
</dbReference>
<proteinExistence type="predicted"/>
<dbReference type="EMBL" id="JAXRVB010000004">
    <property type="protein sequence ID" value="MDZ5763899.1"/>
    <property type="molecule type" value="Genomic_DNA"/>
</dbReference>
<reference evidence="1" key="1">
    <citation type="submission" date="2023-12" db="EMBL/GenBank/DDBJ databases">
        <title>'Antibacterial potential of Stenotrophomonas maltophilia cystic fibrosis isolates' (manuscript under preparation).</title>
        <authorList>
            <person name="Crisan C.V."/>
            <person name="Pettis M."/>
            <person name="Goldberg J.B."/>
        </authorList>
    </citation>
    <scope>NUCLEOTIDE SEQUENCE</scope>
    <source>
        <strain evidence="1">CCV129</strain>
    </source>
</reference>
<comment type="caution">
    <text evidence="1">The sequence shown here is derived from an EMBL/GenBank/DDBJ whole genome shotgun (WGS) entry which is preliminary data.</text>
</comment>
<dbReference type="AlphaFoldDB" id="A0AAJ2TPM1"/>
<dbReference type="RefSeq" id="WP_099551998.1">
    <property type="nucleotide sequence ID" value="NZ_JAKJQX010000003.1"/>
</dbReference>
<accession>A0AAJ2TPM1</accession>
<dbReference type="SUPFAM" id="SSF53448">
    <property type="entry name" value="Nucleotide-diphospho-sugar transferases"/>
    <property type="match status" value="1"/>
</dbReference>
<sequence>MNSRKTIFVQIPSYRDPQLVPTMEDMIDSATSPHLLRIVVCWQHGPEQDVQYFRSQGFELIQTESGSCATIHHLRKHGAAIELLDVHYAHAKGCGWARNLAQQRYRGENYNLQIDSHHRFARAWDVKMKNLLELLRTDSPKPLLTGHPPSFDPDTYPSGRQESTSAIVFDSFSPTGLVSLRSVRLPPPAHGEIAFKGKFVAGGFIFSDGSFIQDVMSDPDQFFCTEEISLSTRAFTYGYDFFHPYAPLLWHQYNNHARKIWDDQPESPAADAHADMSIGDRSDAAFQKTLALMGLPTKSAINDLGTFGLGSQRTLLQYERHCGISFHRRAVQKNSLTPQQPDRSSEALQATEWEQNLIYFRSVRVRVSHTSNPASFPTSVLVTAHSIDEAVQATYTLSGPELEALSREGHAQYIDNFNLPLHRLPIRYAVHMLSGDVSTGCQLSICAEEIAT</sequence>
<evidence type="ECO:0000313" key="2">
    <source>
        <dbReference type="Proteomes" id="UP001288387"/>
    </source>
</evidence>
<gene>
    <name evidence="1" type="ORF">U4I38_05365</name>
</gene>
<protein>
    <submittedName>
        <fullName evidence="1">GlcNAc-transferase family protein</fullName>
    </submittedName>
</protein>
<organism evidence="1 2">
    <name type="scientific">Stenotrophomonas maltophilia</name>
    <name type="common">Pseudomonas maltophilia</name>
    <name type="synonym">Xanthomonas maltophilia</name>
    <dbReference type="NCBI Taxonomy" id="40324"/>
    <lineage>
        <taxon>Bacteria</taxon>
        <taxon>Pseudomonadati</taxon>
        <taxon>Pseudomonadota</taxon>
        <taxon>Gammaproteobacteria</taxon>
        <taxon>Lysobacterales</taxon>
        <taxon>Lysobacteraceae</taxon>
        <taxon>Stenotrophomonas</taxon>
        <taxon>Stenotrophomonas maltophilia group</taxon>
    </lineage>
</organism>
<dbReference type="Pfam" id="PF11397">
    <property type="entry name" value="GlcNAc"/>
    <property type="match status" value="1"/>
</dbReference>
<name>A0AAJ2TPM1_STEMA</name>
<dbReference type="Proteomes" id="UP001288387">
    <property type="component" value="Unassembled WGS sequence"/>
</dbReference>
<dbReference type="InterPro" id="IPR029044">
    <property type="entry name" value="Nucleotide-diphossugar_trans"/>
</dbReference>
<dbReference type="PANTHER" id="PTHR34496">
    <property type="entry name" value="GLCNAC TRANSFERASE-RELATED"/>
    <property type="match status" value="1"/>
</dbReference>